<dbReference type="Gene3D" id="3.30.40.10">
    <property type="entry name" value="Zinc/RING finger domain, C3HC4 (zinc finger)"/>
    <property type="match status" value="1"/>
</dbReference>
<protein>
    <recommendedName>
        <fullName evidence="3">RING-type E3 ubiquitin transferase</fullName>
        <ecNumber evidence="3">2.3.2.27</ecNumber>
    </recommendedName>
</protein>
<evidence type="ECO:0000256" key="12">
    <source>
        <dbReference type="PROSITE-ProRule" id="PRU00175"/>
    </source>
</evidence>
<evidence type="ECO:0000256" key="4">
    <source>
        <dbReference type="ARBA" id="ARBA00022679"/>
    </source>
</evidence>
<dbReference type="EC" id="2.3.2.27" evidence="3"/>
<feature type="transmembrane region" description="Helical" evidence="14">
    <location>
        <begin position="128"/>
        <end position="153"/>
    </location>
</feature>
<dbReference type="Pfam" id="PF02225">
    <property type="entry name" value="PA"/>
    <property type="match status" value="1"/>
</dbReference>
<feature type="region of interest" description="Disordered" evidence="13">
    <location>
        <begin position="431"/>
        <end position="467"/>
    </location>
</feature>
<keyword evidence="7 12" id="KW-0863">Zinc-finger</keyword>
<feature type="compositionally biased region" description="Polar residues" evidence="13">
    <location>
        <begin position="203"/>
        <end position="220"/>
    </location>
</feature>
<evidence type="ECO:0000313" key="17">
    <source>
        <dbReference type="Proteomes" id="UP000738359"/>
    </source>
</evidence>
<dbReference type="InterPro" id="IPR003137">
    <property type="entry name" value="PA_domain"/>
</dbReference>
<dbReference type="Gene3D" id="3.50.30.30">
    <property type="match status" value="1"/>
</dbReference>
<accession>A0A9P6J1B5</accession>
<dbReference type="PANTHER" id="PTHR45977:SF4">
    <property type="entry name" value="RING-TYPE DOMAIN-CONTAINING PROTEIN"/>
    <property type="match status" value="1"/>
</dbReference>
<dbReference type="SUPFAM" id="SSF57850">
    <property type="entry name" value="RING/U-box"/>
    <property type="match status" value="1"/>
</dbReference>
<keyword evidence="10 14" id="KW-1133">Transmembrane helix</keyword>
<evidence type="ECO:0000256" key="8">
    <source>
        <dbReference type="ARBA" id="ARBA00022786"/>
    </source>
</evidence>
<keyword evidence="5 14" id="KW-0812">Transmembrane</keyword>
<dbReference type="GO" id="GO:0016020">
    <property type="term" value="C:membrane"/>
    <property type="evidence" value="ECO:0007669"/>
    <property type="project" value="UniProtKB-SubCell"/>
</dbReference>
<evidence type="ECO:0000256" key="6">
    <source>
        <dbReference type="ARBA" id="ARBA00022723"/>
    </source>
</evidence>
<gene>
    <name evidence="16" type="ORF">BGZ70_009525</name>
</gene>
<dbReference type="GO" id="GO:0006511">
    <property type="term" value="P:ubiquitin-dependent protein catabolic process"/>
    <property type="evidence" value="ECO:0007669"/>
    <property type="project" value="TreeGrafter"/>
</dbReference>
<name>A0A9P6J1B5_MORAP</name>
<dbReference type="InterPro" id="IPR013083">
    <property type="entry name" value="Znf_RING/FYVE/PHD"/>
</dbReference>
<keyword evidence="17" id="KW-1185">Reference proteome</keyword>
<keyword evidence="8" id="KW-0833">Ubl conjugation pathway</keyword>
<comment type="subcellular location">
    <subcellularLocation>
        <location evidence="2">Membrane</location>
        <topology evidence="2">Multi-pass membrane protein</topology>
    </subcellularLocation>
</comment>
<evidence type="ECO:0000256" key="3">
    <source>
        <dbReference type="ARBA" id="ARBA00012483"/>
    </source>
</evidence>
<dbReference type="OrthoDB" id="8062037at2759"/>
<evidence type="ECO:0000256" key="1">
    <source>
        <dbReference type="ARBA" id="ARBA00000900"/>
    </source>
</evidence>
<dbReference type="AlphaFoldDB" id="A0A9P6J1B5"/>
<feature type="compositionally biased region" description="Polar residues" evidence="13">
    <location>
        <begin position="443"/>
        <end position="457"/>
    </location>
</feature>
<evidence type="ECO:0000259" key="15">
    <source>
        <dbReference type="PROSITE" id="PS50089"/>
    </source>
</evidence>
<evidence type="ECO:0000256" key="5">
    <source>
        <dbReference type="ARBA" id="ARBA00022692"/>
    </source>
</evidence>
<dbReference type="InterPro" id="IPR001841">
    <property type="entry name" value="Znf_RING"/>
</dbReference>
<dbReference type="GO" id="GO:0008270">
    <property type="term" value="F:zinc ion binding"/>
    <property type="evidence" value="ECO:0007669"/>
    <property type="project" value="UniProtKB-KW"/>
</dbReference>
<comment type="caution">
    <text evidence="16">The sequence shown here is derived from an EMBL/GenBank/DDBJ whole genome shotgun (WGS) entry which is preliminary data.</text>
</comment>
<keyword evidence="4" id="KW-0808">Transferase</keyword>
<comment type="catalytic activity">
    <reaction evidence="1">
        <text>S-ubiquitinyl-[E2 ubiquitin-conjugating enzyme]-L-cysteine + [acceptor protein]-L-lysine = [E2 ubiquitin-conjugating enzyme]-L-cysteine + N(6)-ubiquitinyl-[acceptor protein]-L-lysine.</text>
        <dbReference type="EC" id="2.3.2.27"/>
    </reaction>
</comment>
<keyword evidence="6" id="KW-0479">Metal-binding</keyword>
<feature type="domain" description="RING-type" evidence="15">
    <location>
        <begin position="322"/>
        <end position="364"/>
    </location>
</feature>
<reference evidence="16" key="1">
    <citation type="journal article" date="2020" name="Fungal Divers.">
        <title>Resolving the Mortierellaceae phylogeny through synthesis of multi-gene phylogenetics and phylogenomics.</title>
        <authorList>
            <person name="Vandepol N."/>
            <person name="Liber J."/>
            <person name="Desiro A."/>
            <person name="Na H."/>
            <person name="Kennedy M."/>
            <person name="Barry K."/>
            <person name="Grigoriev I.V."/>
            <person name="Miller A.N."/>
            <person name="O'Donnell K."/>
            <person name="Stajich J.E."/>
            <person name="Bonito G."/>
        </authorList>
    </citation>
    <scope>NUCLEOTIDE SEQUENCE</scope>
    <source>
        <strain evidence="16">CK1249</strain>
    </source>
</reference>
<evidence type="ECO:0000256" key="10">
    <source>
        <dbReference type="ARBA" id="ARBA00022989"/>
    </source>
</evidence>
<dbReference type="SMART" id="SM00184">
    <property type="entry name" value="RING"/>
    <property type="match status" value="1"/>
</dbReference>
<dbReference type="Pfam" id="PF13639">
    <property type="entry name" value="zf-RING_2"/>
    <property type="match status" value="1"/>
</dbReference>
<dbReference type="CDD" id="cd16454">
    <property type="entry name" value="RING-H2_PA-TM-RING"/>
    <property type="match status" value="1"/>
</dbReference>
<dbReference type="GO" id="GO:0016567">
    <property type="term" value="P:protein ubiquitination"/>
    <property type="evidence" value="ECO:0007669"/>
    <property type="project" value="TreeGrafter"/>
</dbReference>
<dbReference type="PROSITE" id="PS50089">
    <property type="entry name" value="ZF_RING_2"/>
    <property type="match status" value="1"/>
</dbReference>
<evidence type="ECO:0000256" key="11">
    <source>
        <dbReference type="ARBA" id="ARBA00023136"/>
    </source>
</evidence>
<evidence type="ECO:0000256" key="13">
    <source>
        <dbReference type="SAM" id="MobiDB-lite"/>
    </source>
</evidence>
<dbReference type="InterPro" id="IPR046450">
    <property type="entry name" value="PA_dom_sf"/>
</dbReference>
<feature type="non-terminal residue" evidence="16">
    <location>
        <position position="509"/>
    </location>
</feature>
<proteinExistence type="predicted"/>
<dbReference type="PANTHER" id="PTHR45977">
    <property type="entry name" value="TARGET OF ERK KINASE MPK-1"/>
    <property type="match status" value="1"/>
</dbReference>
<dbReference type="GO" id="GO:0061630">
    <property type="term" value="F:ubiquitin protein ligase activity"/>
    <property type="evidence" value="ECO:0007669"/>
    <property type="project" value="UniProtKB-EC"/>
</dbReference>
<evidence type="ECO:0000256" key="7">
    <source>
        <dbReference type="ARBA" id="ARBA00022771"/>
    </source>
</evidence>
<feature type="region of interest" description="Disordered" evidence="13">
    <location>
        <begin position="201"/>
        <end position="220"/>
    </location>
</feature>
<keyword evidence="11 14" id="KW-0472">Membrane</keyword>
<evidence type="ECO:0000256" key="2">
    <source>
        <dbReference type="ARBA" id="ARBA00004141"/>
    </source>
</evidence>
<evidence type="ECO:0000256" key="9">
    <source>
        <dbReference type="ARBA" id="ARBA00022833"/>
    </source>
</evidence>
<organism evidence="16 17">
    <name type="scientific">Mortierella alpina</name>
    <name type="common">Oleaginous fungus</name>
    <name type="synonym">Mortierella renispora</name>
    <dbReference type="NCBI Taxonomy" id="64518"/>
    <lineage>
        <taxon>Eukaryota</taxon>
        <taxon>Fungi</taxon>
        <taxon>Fungi incertae sedis</taxon>
        <taxon>Mucoromycota</taxon>
        <taxon>Mortierellomycotina</taxon>
        <taxon>Mortierellomycetes</taxon>
        <taxon>Mortierellales</taxon>
        <taxon>Mortierellaceae</taxon>
        <taxon>Mortierella</taxon>
    </lineage>
</organism>
<dbReference type="SUPFAM" id="SSF52025">
    <property type="entry name" value="PA domain"/>
    <property type="match status" value="1"/>
</dbReference>
<dbReference type="EMBL" id="JAAAHY010000781">
    <property type="protein sequence ID" value="KAF9957408.1"/>
    <property type="molecule type" value="Genomic_DNA"/>
</dbReference>
<evidence type="ECO:0000313" key="16">
    <source>
        <dbReference type="EMBL" id="KAF9957408.1"/>
    </source>
</evidence>
<keyword evidence="9" id="KW-0862">Zinc</keyword>
<dbReference type="Proteomes" id="UP000738359">
    <property type="component" value="Unassembled WGS sequence"/>
</dbReference>
<evidence type="ECO:0000256" key="14">
    <source>
        <dbReference type="SAM" id="Phobius"/>
    </source>
</evidence>
<sequence>MGYACQPGFNANTTLPMPNLYGLPKVALIRRGGPTESTACTFRAKILRAEEDGAIAAIIYNGPGQSVIDGATAAVNPDAPVVSIPGVIISYDDGSLFRSRLQISNDSASPDHFNRVRVQLSSETRMPVVWEFVLIVVVVLLGVSFTVSVVLHCRLYALRQRYRAEALARGGDVLANGAIRLRKTLGKAALNEFPIRIYGEDPSSGSSTSDAAGLSAPSTSAAATVGPSAPSILALTAAEPFAPVLNSSPQFSDTVKESTSQLKEDLANMNLEGDGTLPRPLSRNNSLSSKSIRSVKALAAAEALSTEAEEVAKSLEITNDTCAICLDEFAHGEEIRTLPCQHEFHCECIDPWLTRKSSTCPLCKFECKTAQSEDDSEDMNSIVSPPAIVLTNDRLMEFIMGPQWVAVTTQYQRNDPSRLGRISRYFSRTSDRIRGRSPGAGSTMPTAEITANPSTEQAPDRVTGNDGDVPLQLITPQGIVPSPSTPPAEPQHLTEQHMVILSIPPPLDE</sequence>